<dbReference type="EMBL" id="JBHUOQ010000001">
    <property type="protein sequence ID" value="MFD2828957.1"/>
    <property type="molecule type" value="Genomic_DNA"/>
</dbReference>
<evidence type="ECO:0000256" key="1">
    <source>
        <dbReference type="SAM" id="Phobius"/>
    </source>
</evidence>
<keyword evidence="3" id="KW-1185">Reference proteome</keyword>
<keyword evidence="1" id="KW-0812">Transmembrane</keyword>
<comment type="caution">
    <text evidence="2">The sequence shown here is derived from an EMBL/GenBank/DDBJ whole genome shotgun (WGS) entry which is preliminary data.</text>
</comment>
<dbReference type="Proteomes" id="UP001597519">
    <property type="component" value="Unassembled WGS sequence"/>
</dbReference>
<dbReference type="RefSeq" id="WP_377770524.1">
    <property type="nucleotide sequence ID" value="NZ_JBHUOQ010000001.1"/>
</dbReference>
<keyword evidence="1" id="KW-0472">Membrane</keyword>
<evidence type="ECO:0000313" key="2">
    <source>
        <dbReference type="EMBL" id="MFD2828957.1"/>
    </source>
</evidence>
<accession>A0ABW5WR35</accession>
<feature type="transmembrane region" description="Helical" evidence="1">
    <location>
        <begin position="35"/>
        <end position="54"/>
    </location>
</feature>
<organism evidence="2 3">
    <name type="scientific">Corticicoccus populi</name>
    <dbReference type="NCBI Taxonomy" id="1812821"/>
    <lineage>
        <taxon>Bacteria</taxon>
        <taxon>Bacillati</taxon>
        <taxon>Bacillota</taxon>
        <taxon>Bacilli</taxon>
        <taxon>Bacillales</taxon>
        <taxon>Staphylococcaceae</taxon>
        <taxon>Corticicoccus</taxon>
    </lineage>
</organism>
<reference evidence="3" key="1">
    <citation type="journal article" date="2019" name="Int. J. Syst. Evol. Microbiol.">
        <title>The Global Catalogue of Microorganisms (GCM) 10K type strain sequencing project: providing services to taxonomists for standard genome sequencing and annotation.</title>
        <authorList>
            <consortium name="The Broad Institute Genomics Platform"/>
            <consortium name="The Broad Institute Genome Sequencing Center for Infectious Disease"/>
            <person name="Wu L."/>
            <person name="Ma J."/>
        </authorList>
    </citation>
    <scope>NUCLEOTIDE SEQUENCE [LARGE SCALE GENOMIC DNA]</scope>
    <source>
        <strain evidence="3">KCTC 33575</strain>
    </source>
</reference>
<protein>
    <recommendedName>
        <fullName evidence="4">DUF3188 domain-containing protein</fullName>
    </recommendedName>
</protein>
<feature type="transmembrane region" description="Helical" evidence="1">
    <location>
        <begin position="7"/>
        <end position="29"/>
    </location>
</feature>
<proteinExistence type="predicted"/>
<evidence type="ECO:0000313" key="3">
    <source>
        <dbReference type="Proteomes" id="UP001597519"/>
    </source>
</evidence>
<evidence type="ECO:0008006" key="4">
    <source>
        <dbReference type="Google" id="ProtNLM"/>
    </source>
</evidence>
<keyword evidence="1" id="KW-1133">Transmembrane helix</keyword>
<name>A0ABW5WR35_9STAP</name>
<sequence>MRRKFKFYGLLLMALSTLLFLFNALHITFNIQYSYLLFFILGFILLFSGGVLVLKGNALKKDS</sequence>
<gene>
    <name evidence="2" type="ORF">ACFSX4_00665</name>
</gene>